<evidence type="ECO:0000256" key="1">
    <source>
        <dbReference type="SAM" id="MobiDB-lite"/>
    </source>
</evidence>
<accession>A0AAN8TX72</accession>
<evidence type="ECO:0000313" key="2">
    <source>
        <dbReference type="EMBL" id="KAK6791826.1"/>
    </source>
</evidence>
<reference evidence="2 3" key="1">
    <citation type="submission" date="2024-02" db="EMBL/GenBank/DDBJ databases">
        <title>de novo genome assembly of Solanum bulbocastanum strain 11H21.</title>
        <authorList>
            <person name="Hosaka A.J."/>
        </authorList>
    </citation>
    <scope>NUCLEOTIDE SEQUENCE [LARGE SCALE GENOMIC DNA]</scope>
    <source>
        <tissue evidence="2">Young leaves</tissue>
    </source>
</reference>
<dbReference type="AlphaFoldDB" id="A0AAN8TX72"/>
<organism evidence="2 3">
    <name type="scientific">Solanum bulbocastanum</name>
    <name type="common">Wild potato</name>
    <dbReference type="NCBI Taxonomy" id="147425"/>
    <lineage>
        <taxon>Eukaryota</taxon>
        <taxon>Viridiplantae</taxon>
        <taxon>Streptophyta</taxon>
        <taxon>Embryophyta</taxon>
        <taxon>Tracheophyta</taxon>
        <taxon>Spermatophyta</taxon>
        <taxon>Magnoliopsida</taxon>
        <taxon>eudicotyledons</taxon>
        <taxon>Gunneridae</taxon>
        <taxon>Pentapetalae</taxon>
        <taxon>asterids</taxon>
        <taxon>lamiids</taxon>
        <taxon>Solanales</taxon>
        <taxon>Solanaceae</taxon>
        <taxon>Solanoideae</taxon>
        <taxon>Solaneae</taxon>
        <taxon>Solanum</taxon>
    </lineage>
</organism>
<feature type="region of interest" description="Disordered" evidence="1">
    <location>
        <begin position="61"/>
        <end position="88"/>
    </location>
</feature>
<name>A0AAN8TX72_SOLBU</name>
<comment type="caution">
    <text evidence="2">The sequence shown here is derived from an EMBL/GenBank/DDBJ whole genome shotgun (WGS) entry which is preliminary data.</text>
</comment>
<feature type="compositionally biased region" description="Polar residues" evidence="1">
    <location>
        <begin position="61"/>
        <end position="78"/>
    </location>
</feature>
<protein>
    <submittedName>
        <fullName evidence="2">Uncharacterized protein</fullName>
    </submittedName>
</protein>
<sequence length="182" mass="20294">MWTNTYFAGELQQQHGPLCEILGSQGLQISNIESTNSRPNLMFNRGYHNTQSDYSMNHNVSHGASYSGNKKMSNTNIGNAKTNDNNLNTNAETTFLGSRLMPDIHVGNTSTSEFSAIDTNFQQYISKSNKPNSSNIVPTNDQSEIEEIDSNEKKDCDAYFDFNNIDYLSQKFEPLSSGPPSE</sequence>
<dbReference type="EMBL" id="JBANQN010000004">
    <property type="protein sequence ID" value="KAK6791826.1"/>
    <property type="molecule type" value="Genomic_DNA"/>
</dbReference>
<feature type="compositionally biased region" description="Low complexity" evidence="1">
    <location>
        <begin position="79"/>
        <end position="88"/>
    </location>
</feature>
<evidence type="ECO:0000313" key="3">
    <source>
        <dbReference type="Proteomes" id="UP001371456"/>
    </source>
</evidence>
<feature type="region of interest" description="Disordered" evidence="1">
    <location>
        <begin position="127"/>
        <end position="152"/>
    </location>
</feature>
<gene>
    <name evidence="2" type="ORF">RDI58_010907</name>
</gene>
<dbReference type="Proteomes" id="UP001371456">
    <property type="component" value="Unassembled WGS sequence"/>
</dbReference>
<proteinExistence type="predicted"/>
<keyword evidence="3" id="KW-1185">Reference proteome</keyword>